<feature type="transmembrane region" description="Helical" evidence="7">
    <location>
        <begin position="307"/>
        <end position="332"/>
    </location>
</feature>
<comment type="similarity">
    <text evidence="2 6">Belongs to the CDC50/LEM3 family.</text>
</comment>
<gene>
    <name evidence="8" type="ORF">EG68_07107</name>
</gene>
<dbReference type="GO" id="GO:0005783">
    <property type="term" value="C:endoplasmic reticulum"/>
    <property type="evidence" value="ECO:0007669"/>
    <property type="project" value="TreeGrafter"/>
</dbReference>
<evidence type="ECO:0000256" key="4">
    <source>
        <dbReference type="ARBA" id="ARBA00022989"/>
    </source>
</evidence>
<keyword evidence="4 7" id="KW-1133">Transmembrane helix</keyword>
<dbReference type="EMBL" id="JTDE01004042">
    <property type="protein sequence ID" value="KAF7255367.1"/>
    <property type="molecule type" value="Genomic_DNA"/>
</dbReference>
<dbReference type="Pfam" id="PF03381">
    <property type="entry name" value="CDC50"/>
    <property type="match status" value="1"/>
</dbReference>
<dbReference type="GO" id="GO:0005794">
    <property type="term" value="C:Golgi apparatus"/>
    <property type="evidence" value="ECO:0007669"/>
    <property type="project" value="TreeGrafter"/>
</dbReference>
<keyword evidence="5 6" id="KW-0472">Membrane</keyword>
<dbReference type="PIRSF" id="PIRSF015840">
    <property type="entry name" value="DUF284_TM_euk"/>
    <property type="match status" value="1"/>
</dbReference>
<comment type="caution">
    <text evidence="8">The sequence shown here is derived from an EMBL/GenBank/DDBJ whole genome shotgun (WGS) entry which is preliminary data.</text>
</comment>
<accession>A0A8S9YWR3</accession>
<keyword evidence="3 7" id="KW-0812">Transmembrane</keyword>
<name>A0A8S9YWR3_9TREM</name>
<evidence type="ECO:0000256" key="6">
    <source>
        <dbReference type="PIRNR" id="PIRNR015840"/>
    </source>
</evidence>
<evidence type="ECO:0008006" key="10">
    <source>
        <dbReference type="Google" id="ProtNLM"/>
    </source>
</evidence>
<sequence length="377" mass="41809">MSSEILEPTRRPKDSPFFQQKLPAWQPMFTAKKSAITFLVLGVIFLPLGAILIVTSNSVVEYIIDYTDCKDSTQNLTCSETVRPGSSCICTETVMVTSDIPGPVFMYYGLENFYQNHRRYGRSKSDSQLLGMRLPPDSLSSCDPYASFTNASSTYAILPCGAIANSIFNDTFTVRYMSSSGSASVDVPVTSQGIAWKSDVDRKFGTLTPDALINTVKPPNWPFPIEIRSPGAFKTDEELMVWMRVAALPNFRKLHRRFVHENQFRNGLPAGTYTININYTFPVTMFNGRKSLVIGNVSWLGGKNITLGLTCVITGTLHLLLGVAFLLVYLYAKKSLSTRLLVLFLFAGDRTPVRGNSEFAKTKGFISVPLDSMNLLC</sequence>
<proteinExistence type="inferred from homology"/>
<evidence type="ECO:0000313" key="8">
    <source>
        <dbReference type="EMBL" id="KAF7255367.1"/>
    </source>
</evidence>
<dbReference type="PANTHER" id="PTHR10926">
    <property type="entry name" value="CELL CYCLE CONTROL PROTEIN 50"/>
    <property type="match status" value="1"/>
</dbReference>
<feature type="transmembrane region" description="Helical" evidence="7">
    <location>
        <begin position="35"/>
        <end position="54"/>
    </location>
</feature>
<dbReference type="InterPro" id="IPR005045">
    <property type="entry name" value="CDC50/LEM3_fam"/>
</dbReference>
<dbReference type="GO" id="GO:0005886">
    <property type="term" value="C:plasma membrane"/>
    <property type="evidence" value="ECO:0007669"/>
    <property type="project" value="TreeGrafter"/>
</dbReference>
<evidence type="ECO:0000256" key="3">
    <source>
        <dbReference type="ARBA" id="ARBA00022692"/>
    </source>
</evidence>
<dbReference type="PANTHER" id="PTHR10926:SF0">
    <property type="entry name" value="CDC50, ISOFORM A"/>
    <property type="match status" value="1"/>
</dbReference>
<evidence type="ECO:0000256" key="1">
    <source>
        <dbReference type="ARBA" id="ARBA00004141"/>
    </source>
</evidence>
<organism evidence="8 9">
    <name type="scientific">Paragonimus skrjabini miyazakii</name>
    <dbReference type="NCBI Taxonomy" id="59628"/>
    <lineage>
        <taxon>Eukaryota</taxon>
        <taxon>Metazoa</taxon>
        <taxon>Spiralia</taxon>
        <taxon>Lophotrochozoa</taxon>
        <taxon>Platyhelminthes</taxon>
        <taxon>Trematoda</taxon>
        <taxon>Digenea</taxon>
        <taxon>Plagiorchiida</taxon>
        <taxon>Troglotremata</taxon>
        <taxon>Troglotrematidae</taxon>
        <taxon>Paragonimus</taxon>
    </lineage>
</organism>
<evidence type="ECO:0000256" key="2">
    <source>
        <dbReference type="ARBA" id="ARBA00009457"/>
    </source>
</evidence>
<reference evidence="8" key="1">
    <citation type="submission" date="2019-07" db="EMBL/GenBank/DDBJ databases">
        <title>Annotation for the trematode Paragonimus miyazaki's.</title>
        <authorList>
            <person name="Choi Y.-J."/>
        </authorList>
    </citation>
    <scope>NUCLEOTIDE SEQUENCE</scope>
    <source>
        <strain evidence="8">Japan</strain>
    </source>
</reference>
<evidence type="ECO:0000256" key="7">
    <source>
        <dbReference type="SAM" id="Phobius"/>
    </source>
</evidence>
<keyword evidence="9" id="KW-1185">Reference proteome</keyword>
<protein>
    <recommendedName>
        <fullName evidence="10">Cell cycle control protein 50A</fullName>
    </recommendedName>
</protein>
<dbReference type="OrthoDB" id="340608at2759"/>
<dbReference type="AlphaFoldDB" id="A0A8S9YWR3"/>
<comment type="subcellular location">
    <subcellularLocation>
        <location evidence="1">Membrane</location>
        <topology evidence="1">Multi-pass membrane protein</topology>
    </subcellularLocation>
</comment>
<dbReference type="Proteomes" id="UP000822476">
    <property type="component" value="Unassembled WGS sequence"/>
</dbReference>
<evidence type="ECO:0000313" key="9">
    <source>
        <dbReference type="Proteomes" id="UP000822476"/>
    </source>
</evidence>
<evidence type="ECO:0000256" key="5">
    <source>
        <dbReference type="ARBA" id="ARBA00023136"/>
    </source>
</evidence>